<organism evidence="1">
    <name type="scientific">Tetraodon nigroviridis</name>
    <name type="common">Spotted green pufferfish</name>
    <name type="synonym">Chelonodon nigroviridis</name>
    <dbReference type="NCBI Taxonomy" id="99883"/>
    <lineage>
        <taxon>Eukaryota</taxon>
        <taxon>Metazoa</taxon>
        <taxon>Chordata</taxon>
        <taxon>Craniata</taxon>
        <taxon>Vertebrata</taxon>
        <taxon>Euteleostomi</taxon>
        <taxon>Actinopterygii</taxon>
        <taxon>Neopterygii</taxon>
        <taxon>Teleostei</taxon>
        <taxon>Neoteleostei</taxon>
        <taxon>Acanthomorphata</taxon>
        <taxon>Eupercaria</taxon>
        <taxon>Tetraodontiformes</taxon>
        <taxon>Tetradontoidea</taxon>
        <taxon>Tetraodontidae</taxon>
        <taxon>Tetraodon</taxon>
    </lineage>
</organism>
<evidence type="ECO:0000313" key="1">
    <source>
        <dbReference type="EMBL" id="CAF88904.1"/>
    </source>
</evidence>
<accession>Q4TDX8</accession>
<feature type="non-terminal residue" evidence="1">
    <location>
        <position position="1"/>
    </location>
</feature>
<dbReference type="AlphaFoldDB" id="Q4TDX8"/>
<dbReference type="OrthoDB" id="8965081at2759"/>
<reference evidence="1" key="2">
    <citation type="submission" date="2004-02" db="EMBL/GenBank/DDBJ databases">
        <authorList>
            <consortium name="Genoscope"/>
            <consortium name="Whitehead Institute Centre for Genome Research"/>
        </authorList>
    </citation>
    <scope>NUCLEOTIDE SEQUENCE</scope>
</reference>
<dbReference type="KEGG" id="tng:GSTEN00002566G001"/>
<protein>
    <submittedName>
        <fullName evidence="1">Chromosome undetermined SCAF5957, whole genome shotgun sequence</fullName>
    </submittedName>
</protein>
<gene>
    <name evidence="1" type="ORF">GSTENG00002566001</name>
</gene>
<name>Q4TDX8_TETNG</name>
<reference evidence="1" key="1">
    <citation type="journal article" date="2004" name="Nature">
        <title>Genome duplication in the teleost fish Tetraodon nigroviridis reveals the early vertebrate proto-karyotype.</title>
        <authorList>
            <person name="Jaillon O."/>
            <person name="Aury J.-M."/>
            <person name="Brunet F."/>
            <person name="Petit J.-L."/>
            <person name="Stange-Thomann N."/>
            <person name="Mauceli E."/>
            <person name="Bouneau L."/>
            <person name="Fischer C."/>
            <person name="Ozouf-Costaz C."/>
            <person name="Bernot A."/>
            <person name="Nicaud S."/>
            <person name="Jaffe D."/>
            <person name="Fisher S."/>
            <person name="Lutfalla G."/>
            <person name="Dossat C."/>
            <person name="Segurens B."/>
            <person name="Dasilva C."/>
            <person name="Salanoubat M."/>
            <person name="Levy M."/>
            <person name="Boudet N."/>
            <person name="Castellano S."/>
            <person name="Anthouard V."/>
            <person name="Jubin C."/>
            <person name="Castelli V."/>
            <person name="Katinka M."/>
            <person name="Vacherie B."/>
            <person name="Biemont C."/>
            <person name="Skalli Z."/>
            <person name="Cattolico L."/>
            <person name="Poulain J."/>
            <person name="De Berardinis V."/>
            <person name="Cruaud C."/>
            <person name="Duprat S."/>
            <person name="Brottier P."/>
            <person name="Coutanceau J.-P."/>
            <person name="Gouzy J."/>
            <person name="Parra G."/>
            <person name="Lardier G."/>
            <person name="Chapple C."/>
            <person name="McKernan K.J."/>
            <person name="McEwan P."/>
            <person name="Bosak S."/>
            <person name="Kellis M."/>
            <person name="Volff J.-N."/>
            <person name="Guigo R."/>
            <person name="Zody M.C."/>
            <person name="Mesirov J."/>
            <person name="Lindblad-Toh K."/>
            <person name="Birren B."/>
            <person name="Nusbaum C."/>
            <person name="Kahn D."/>
            <person name="Robinson-Rechavi M."/>
            <person name="Laudet V."/>
            <person name="Schachter V."/>
            <person name="Quetier F."/>
            <person name="Saurin W."/>
            <person name="Scarpelli C."/>
            <person name="Wincker P."/>
            <person name="Lander E.S."/>
            <person name="Weissenbach J."/>
            <person name="Roest Crollius H."/>
        </authorList>
    </citation>
    <scope>NUCLEOTIDE SEQUENCE [LARGE SCALE GENOMIC DNA]</scope>
</reference>
<proteinExistence type="predicted"/>
<dbReference type="EMBL" id="CAAE01005957">
    <property type="protein sequence ID" value="CAF88904.1"/>
    <property type="molecule type" value="Genomic_DNA"/>
</dbReference>
<sequence>VAVFAEAFPSLPSPPSSDPCDLDTVSTLAQILRGKASHEKGLLDSFHDLNKIICQRFARANGLSRELLLKTLQLEQQQTVSKK</sequence>